<feature type="domain" description="DUF4130" evidence="1">
    <location>
        <begin position="83"/>
        <end position="250"/>
    </location>
</feature>
<dbReference type="InterPro" id="IPR023875">
    <property type="entry name" value="DNA_repair_put"/>
</dbReference>
<dbReference type="STRING" id="1118202.SAMN05443429_10584"/>
<protein>
    <submittedName>
        <fullName evidence="2">Probable DNA metabolism protein</fullName>
    </submittedName>
</protein>
<dbReference type="InterPro" id="IPR025404">
    <property type="entry name" value="DUF4130"/>
</dbReference>
<dbReference type="RefSeq" id="WP_073179403.1">
    <property type="nucleotide sequence ID" value="NZ_FQYI01000005.1"/>
</dbReference>
<reference evidence="2 3" key="1">
    <citation type="submission" date="2016-11" db="EMBL/GenBank/DDBJ databases">
        <authorList>
            <person name="Jaros S."/>
            <person name="Januszkiewicz K."/>
            <person name="Wedrychowicz H."/>
        </authorList>
    </citation>
    <scope>NUCLEOTIDE SEQUENCE [LARGE SCALE GENOMIC DNA]</scope>
    <source>
        <strain evidence="2 3">DSM 25479</strain>
    </source>
</reference>
<dbReference type="Proteomes" id="UP000184335">
    <property type="component" value="Unassembled WGS sequence"/>
</dbReference>
<proteinExistence type="predicted"/>
<name>A0A1M6EF45_9FLAO</name>
<organism evidence="2 3">
    <name type="scientific">Cruoricaptor ignavus</name>
    <dbReference type="NCBI Taxonomy" id="1118202"/>
    <lineage>
        <taxon>Bacteria</taxon>
        <taxon>Pseudomonadati</taxon>
        <taxon>Bacteroidota</taxon>
        <taxon>Flavobacteriia</taxon>
        <taxon>Flavobacteriales</taxon>
        <taxon>Weeksellaceae</taxon>
        <taxon>Cruoricaptor</taxon>
    </lineage>
</organism>
<dbReference type="EMBL" id="FQYI01000005">
    <property type="protein sequence ID" value="SHI83940.1"/>
    <property type="molecule type" value="Genomic_DNA"/>
</dbReference>
<evidence type="ECO:0000259" key="1">
    <source>
        <dbReference type="Pfam" id="PF13566"/>
    </source>
</evidence>
<dbReference type="OrthoDB" id="5290748at2"/>
<gene>
    <name evidence="2" type="ORF">SAMN05443429_10584</name>
</gene>
<dbReference type="NCBIfam" id="TIGR03915">
    <property type="entry name" value="SAM_7_link_chp"/>
    <property type="match status" value="1"/>
</dbReference>
<dbReference type="AlphaFoldDB" id="A0A1M6EF45"/>
<evidence type="ECO:0000313" key="3">
    <source>
        <dbReference type="Proteomes" id="UP000184335"/>
    </source>
</evidence>
<dbReference type="Pfam" id="PF13566">
    <property type="entry name" value="DUF4130"/>
    <property type="match status" value="1"/>
</dbReference>
<evidence type="ECO:0000313" key="2">
    <source>
        <dbReference type="EMBL" id="SHI83940.1"/>
    </source>
</evidence>
<keyword evidence="3" id="KW-1185">Reference proteome</keyword>
<sequence length="252" mass="30625">MTRLVYDGSFEGLLTAIFEVHEYKFRDAEIVAEAFPDENLFAEKHQVFTDEAKAKRIEKFVEKYSGSEGVRNLLRVFLSESEDRERLIFFSLNYLIQEKVNIFDNYANKKIAEISKIVKSVGRETHRMKAFVRFIKLADDSYFAHIEPDFNVLPLIINHFKNRYTDQRWMIYDLRRNYGIYYDLNNVEFFSPTSEMRERLLKPSEFLHDEELQFENLWRNYFRSTNIRERKNPKLHLQHLPKRYWKYLTEKQ</sequence>
<accession>A0A1M6EF45</accession>